<feature type="non-terminal residue" evidence="7">
    <location>
        <position position="1"/>
    </location>
</feature>
<gene>
    <name evidence="7" type="ORF">GB882_13275</name>
</gene>
<feature type="domain" description="HTH tetR-type" evidence="6">
    <location>
        <begin position="24"/>
        <end position="84"/>
    </location>
</feature>
<dbReference type="GO" id="GO:0003700">
    <property type="term" value="F:DNA-binding transcription factor activity"/>
    <property type="evidence" value="ECO:0007669"/>
    <property type="project" value="TreeGrafter"/>
</dbReference>
<evidence type="ECO:0000256" key="5">
    <source>
        <dbReference type="SAM" id="MobiDB-lite"/>
    </source>
</evidence>
<organism evidence="7 8">
    <name type="scientific">Georgenia ruanii</name>
    <dbReference type="NCBI Taxonomy" id="348442"/>
    <lineage>
        <taxon>Bacteria</taxon>
        <taxon>Bacillati</taxon>
        <taxon>Actinomycetota</taxon>
        <taxon>Actinomycetes</taxon>
        <taxon>Micrococcales</taxon>
        <taxon>Bogoriellaceae</taxon>
        <taxon>Georgenia</taxon>
    </lineage>
</organism>
<dbReference type="PRINTS" id="PR00455">
    <property type="entry name" value="HTHTETR"/>
</dbReference>
<accession>A0A7J9UYE1</accession>
<evidence type="ECO:0000313" key="8">
    <source>
        <dbReference type="Proteomes" id="UP000429644"/>
    </source>
</evidence>
<dbReference type="Pfam" id="PF02909">
    <property type="entry name" value="TetR_C_1"/>
    <property type="match status" value="1"/>
</dbReference>
<dbReference type="AlphaFoldDB" id="A0A7J9UYE1"/>
<dbReference type="InterPro" id="IPR009057">
    <property type="entry name" value="Homeodomain-like_sf"/>
</dbReference>
<evidence type="ECO:0000256" key="2">
    <source>
        <dbReference type="ARBA" id="ARBA00023125"/>
    </source>
</evidence>
<dbReference type="InterPro" id="IPR050109">
    <property type="entry name" value="HTH-type_TetR-like_transc_reg"/>
</dbReference>
<keyword evidence="2 4" id="KW-0238">DNA-binding</keyword>
<proteinExistence type="predicted"/>
<keyword evidence="3" id="KW-0804">Transcription</keyword>
<dbReference type="InterPro" id="IPR001647">
    <property type="entry name" value="HTH_TetR"/>
</dbReference>
<dbReference type="EMBL" id="WHPD01002862">
    <property type="protein sequence ID" value="MPV89641.1"/>
    <property type="molecule type" value="Genomic_DNA"/>
</dbReference>
<name>A0A7J9UYE1_9MICO</name>
<evidence type="ECO:0000259" key="6">
    <source>
        <dbReference type="PROSITE" id="PS50977"/>
    </source>
</evidence>
<dbReference type="Gene3D" id="1.10.10.60">
    <property type="entry name" value="Homeodomain-like"/>
    <property type="match status" value="1"/>
</dbReference>
<dbReference type="PANTHER" id="PTHR30055:SF151">
    <property type="entry name" value="TRANSCRIPTIONAL REGULATORY PROTEIN"/>
    <property type="match status" value="1"/>
</dbReference>
<dbReference type="PROSITE" id="PS50977">
    <property type="entry name" value="HTH_TETR_2"/>
    <property type="match status" value="1"/>
</dbReference>
<sequence>MTLPPGTAELWQPVGRPRRGPRPGLSVEAITRAAIEIADGEGLAAVSMARVAKALGVTTMALYRYVASKEALLALMLDAIAPLPDEPEDPAAGWRARLERWCRDQLALFVEHPWMAQLVGPVAMGPNRVAWIERGLRALADVDVSEGLKTAIVGRISLHLLTEGQMLVAVTAAATGADSDHPALMDYNAMLRAVTNPDDHPAITAALDAGAFGSEGSGDLDEAGLGLTILLDGVEAVLGRAARGG</sequence>
<feature type="DNA-binding region" description="H-T-H motif" evidence="4">
    <location>
        <begin position="47"/>
        <end position="66"/>
    </location>
</feature>
<dbReference type="Pfam" id="PF00440">
    <property type="entry name" value="TetR_N"/>
    <property type="match status" value="1"/>
</dbReference>
<dbReference type="InterPro" id="IPR004111">
    <property type="entry name" value="Repressor_TetR_C"/>
</dbReference>
<feature type="region of interest" description="Disordered" evidence="5">
    <location>
        <begin position="1"/>
        <end position="23"/>
    </location>
</feature>
<dbReference type="Proteomes" id="UP000429644">
    <property type="component" value="Unassembled WGS sequence"/>
</dbReference>
<dbReference type="GO" id="GO:0045892">
    <property type="term" value="P:negative regulation of DNA-templated transcription"/>
    <property type="evidence" value="ECO:0007669"/>
    <property type="project" value="InterPro"/>
</dbReference>
<dbReference type="InterPro" id="IPR036271">
    <property type="entry name" value="Tet_transcr_reg_TetR-rel_C_sf"/>
</dbReference>
<evidence type="ECO:0000256" key="3">
    <source>
        <dbReference type="ARBA" id="ARBA00023163"/>
    </source>
</evidence>
<dbReference type="GO" id="GO:0000976">
    <property type="term" value="F:transcription cis-regulatory region binding"/>
    <property type="evidence" value="ECO:0007669"/>
    <property type="project" value="TreeGrafter"/>
</dbReference>
<dbReference type="Gene3D" id="1.10.357.10">
    <property type="entry name" value="Tetracycline Repressor, domain 2"/>
    <property type="match status" value="1"/>
</dbReference>
<comment type="caution">
    <text evidence="7">The sequence shown here is derived from an EMBL/GenBank/DDBJ whole genome shotgun (WGS) entry which is preliminary data.</text>
</comment>
<keyword evidence="1" id="KW-0805">Transcription regulation</keyword>
<dbReference type="PANTHER" id="PTHR30055">
    <property type="entry name" value="HTH-TYPE TRANSCRIPTIONAL REGULATOR RUTR"/>
    <property type="match status" value="1"/>
</dbReference>
<evidence type="ECO:0000256" key="1">
    <source>
        <dbReference type="ARBA" id="ARBA00023015"/>
    </source>
</evidence>
<evidence type="ECO:0000256" key="4">
    <source>
        <dbReference type="PROSITE-ProRule" id="PRU00335"/>
    </source>
</evidence>
<reference evidence="7 8" key="1">
    <citation type="submission" date="2019-10" db="EMBL/GenBank/DDBJ databases">
        <title>Georgenia wutianyii sp. nov. and Georgenia yuyongxinii sp. nov. isolated from plateau pika (Ochotona curzoniae) in the Qinghai-Tibet plateau of China.</title>
        <authorList>
            <person name="Tian Z."/>
        </authorList>
    </citation>
    <scope>NUCLEOTIDE SEQUENCE [LARGE SCALE GENOMIC DNA]</scope>
    <source>
        <strain evidence="7 8">JCM 15130</strain>
    </source>
</reference>
<dbReference type="SUPFAM" id="SSF48498">
    <property type="entry name" value="Tetracyclin repressor-like, C-terminal domain"/>
    <property type="match status" value="1"/>
</dbReference>
<evidence type="ECO:0000313" key="7">
    <source>
        <dbReference type="EMBL" id="MPV89641.1"/>
    </source>
</evidence>
<protein>
    <submittedName>
        <fullName evidence="7">TetR family transcriptional regulator</fullName>
    </submittedName>
</protein>
<dbReference type="SUPFAM" id="SSF46689">
    <property type="entry name" value="Homeodomain-like"/>
    <property type="match status" value="1"/>
</dbReference>
<keyword evidence="8" id="KW-1185">Reference proteome</keyword>